<accession>A0A1Y5T3L6</accession>
<evidence type="ECO:0000256" key="1">
    <source>
        <dbReference type="HAMAP-Rule" id="MF_02066"/>
    </source>
</evidence>
<comment type="similarity">
    <text evidence="1">Belongs to the CpoB family.</text>
</comment>
<comment type="function">
    <text evidence="1">Mediates coordination of peptidoglycan synthesis and outer membrane constriction during cell division.</text>
</comment>
<dbReference type="InterPro" id="IPR014162">
    <property type="entry name" value="CpoB_C"/>
</dbReference>
<keyword evidence="1" id="KW-0732">Signal</keyword>
<keyword evidence="3" id="KW-1185">Reference proteome</keyword>
<feature type="signal peptide" evidence="1">
    <location>
        <begin position="1"/>
        <end position="18"/>
    </location>
</feature>
<dbReference type="SUPFAM" id="SSF48452">
    <property type="entry name" value="TPR-like"/>
    <property type="match status" value="1"/>
</dbReference>
<dbReference type="RefSeq" id="WP_085854576.1">
    <property type="nucleotide sequence ID" value="NZ_FOPF01000007.1"/>
</dbReference>
<gene>
    <name evidence="1" type="primary">cpoB</name>
    <name evidence="2" type="ORF">PAM7066_02576</name>
</gene>
<comment type="subcellular location">
    <subcellularLocation>
        <location evidence="1">Periplasm</location>
    </subcellularLocation>
</comment>
<dbReference type="InterPro" id="IPR019734">
    <property type="entry name" value="TPR_rpt"/>
</dbReference>
<dbReference type="Pfam" id="PF13174">
    <property type="entry name" value="TPR_6"/>
    <property type="match status" value="1"/>
</dbReference>
<protein>
    <recommendedName>
        <fullName evidence="1">Cell division coordinator CpoB</fullName>
    </recommendedName>
</protein>
<dbReference type="AlphaFoldDB" id="A0A1Y5T3L6"/>
<dbReference type="GO" id="GO:0030288">
    <property type="term" value="C:outer membrane-bounded periplasmic space"/>
    <property type="evidence" value="ECO:0007669"/>
    <property type="project" value="UniProtKB-UniRule"/>
</dbReference>
<dbReference type="Pfam" id="PF13432">
    <property type="entry name" value="TPR_16"/>
    <property type="match status" value="1"/>
</dbReference>
<dbReference type="Proteomes" id="UP000193870">
    <property type="component" value="Unassembled WGS sequence"/>
</dbReference>
<dbReference type="Gene3D" id="1.25.40.10">
    <property type="entry name" value="Tetratricopeptide repeat domain"/>
    <property type="match status" value="1"/>
</dbReference>
<sequence length="268" mass="28196" precursor="true">MLRALILSAALIPGAAMAQDAQTLADLKQQISVLFTEVQSLKRELSTTGAPNLNLEGTGALERIDAMEAELRRLTGRTEEIENRIDRVVSDGTNRIGDLRFRLCEIEEGCDFASLGETPPLGGDAPATPAPAEPVTDGAQMAIGEQAAFDRAKEALDSGSFRSAADQFETFTQNYTGGPLTGEAHFLRGRALSELGDNAGAARAYLESFSGQPEGARAAEALLQLGLKLDELGQRADACATLGEVPERFPGSTAAAEATAARSRLACS</sequence>
<proteinExistence type="inferred from homology"/>
<keyword evidence="1" id="KW-0175">Coiled coil</keyword>
<feature type="coiled-coil region" evidence="1">
    <location>
        <begin position="24"/>
        <end position="84"/>
    </location>
</feature>
<dbReference type="HAMAP" id="MF_02066">
    <property type="entry name" value="CpoB"/>
    <property type="match status" value="1"/>
</dbReference>
<name>A0A1Y5T3L6_9RHOB</name>
<dbReference type="GO" id="GO:0043093">
    <property type="term" value="P:FtsZ-dependent cytokinesis"/>
    <property type="evidence" value="ECO:0007669"/>
    <property type="project" value="UniProtKB-UniRule"/>
</dbReference>
<evidence type="ECO:0000313" key="3">
    <source>
        <dbReference type="Proteomes" id="UP000193870"/>
    </source>
</evidence>
<organism evidence="2 3">
    <name type="scientific">Palleronia marisminoris</name>
    <dbReference type="NCBI Taxonomy" id="315423"/>
    <lineage>
        <taxon>Bacteria</taxon>
        <taxon>Pseudomonadati</taxon>
        <taxon>Pseudomonadota</taxon>
        <taxon>Alphaproteobacteria</taxon>
        <taxon>Rhodobacterales</taxon>
        <taxon>Roseobacteraceae</taxon>
        <taxon>Palleronia</taxon>
    </lineage>
</organism>
<reference evidence="2 3" key="1">
    <citation type="submission" date="2017-03" db="EMBL/GenBank/DDBJ databases">
        <authorList>
            <person name="Afonso C.L."/>
            <person name="Miller P.J."/>
            <person name="Scott M.A."/>
            <person name="Spackman E."/>
            <person name="Goraichik I."/>
            <person name="Dimitrov K.M."/>
            <person name="Suarez D.L."/>
            <person name="Swayne D.E."/>
        </authorList>
    </citation>
    <scope>NUCLEOTIDE SEQUENCE [LARGE SCALE GENOMIC DNA]</scope>
    <source>
        <strain evidence="2 3">CECT 7066</strain>
    </source>
</reference>
<keyword evidence="1" id="KW-0132">Cell division</keyword>
<dbReference type="InterPro" id="IPR034706">
    <property type="entry name" value="CpoB"/>
</dbReference>
<keyword evidence="1" id="KW-0574">Periplasm</keyword>
<dbReference type="NCBIfam" id="TIGR02795">
    <property type="entry name" value="tol_pal_ybgF"/>
    <property type="match status" value="1"/>
</dbReference>
<dbReference type="OrthoDB" id="9763909at2"/>
<dbReference type="EMBL" id="FWFV01000007">
    <property type="protein sequence ID" value="SLN54584.1"/>
    <property type="molecule type" value="Genomic_DNA"/>
</dbReference>
<dbReference type="InterPro" id="IPR011990">
    <property type="entry name" value="TPR-like_helical_dom_sf"/>
</dbReference>
<dbReference type="STRING" id="315423.SAMN04488020_107103"/>
<keyword evidence="1" id="KW-0131">Cell cycle</keyword>
<evidence type="ECO:0000313" key="2">
    <source>
        <dbReference type="EMBL" id="SLN54584.1"/>
    </source>
</evidence>
<feature type="chain" id="PRO_5011014422" description="Cell division coordinator CpoB" evidence="1">
    <location>
        <begin position="19"/>
        <end position="268"/>
    </location>
</feature>